<gene>
    <name evidence="11" type="primary">motB</name>
    <name evidence="11" type="ORF">NITGR_600016</name>
</gene>
<evidence type="ECO:0000256" key="2">
    <source>
        <dbReference type="ARBA" id="ARBA00008914"/>
    </source>
</evidence>
<dbReference type="InterPro" id="IPR036737">
    <property type="entry name" value="OmpA-like_sf"/>
</dbReference>
<keyword evidence="5 9" id="KW-1133">Transmembrane helix</keyword>
<dbReference type="EMBL" id="CAQJ01000067">
    <property type="protein sequence ID" value="CCQ91231.1"/>
    <property type="molecule type" value="Genomic_DNA"/>
</dbReference>
<evidence type="ECO:0000256" key="1">
    <source>
        <dbReference type="ARBA" id="ARBA00004162"/>
    </source>
</evidence>
<comment type="caution">
    <text evidence="11">The sequence shown here is derived from an EMBL/GenBank/DDBJ whole genome shotgun (WGS) entry which is preliminary data.</text>
</comment>
<dbReference type="OrthoDB" id="9783110at2"/>
<dbReference type="FunCoup" id="M1YL92">
    <property type="interactions" value="166"/>
</dbReference>
<comment type="similarity">
    <text evidence="2">Belongs to the MotB family.</text>
</comment>
<comment type="subcellular location">
    <subcellularLocation>
        <location evidence="1">Cell membrane</location>
        <topology evidence="1">Single-pass membrane protein</topology>
    </subcellularLocation>
</comment>
<evidence type="ECO:0000313" key="11">
    <source>
        <dbReference type="EMBL" id="CCQ91231.1"/>
    </source>
</evidence>
<feature type="domain" description="OmpA-like" evidence="10">
    <location>
        <begin position="165"/>
        <end position="287"/>
    </location>
</feature>
<dbReference type="PANTHER" id="PTHR30329">
    <property type="entry name" value="STATOR ELEMENT OF FLAGELLAR MOTOR COMPLEX"/>
    <property type="match status" value="1"/>
</dbReference>
<evidence type="ECO:0000256" key="3">
    <source>
        <dbReference type="ARBA" id="ARBA00022475"/>
    </source>
</evidence>
<keyword evidence="4 9" id="KW-0812">Transmembrane</keyword>
<feature type="coiled-coil region" evidence="8">
    <location>
        <begin position="2"/>
        <end position="29"/>
    </location>
</feature>
<protein>
    <submittedName>
        <fullName evidence="11">Motility protein MotB</fullName>
    </submittedName>
</protein>
<sequence length="287" mass="33122">MINKIQDELDKTRSEKEELEEEIKLRDRQFEVQLNYEVQRAKERIRKNTQIRRRQRETLADFAEEVQDERSGQAWLMTFADMFTLLLTYFIILYSLSSINMNRFKEAILGQEQASIGLLELMDAAEIKESLDVLTGLKSDNILTEVKNVAKVESLSDVMTISTDQSKIIVKVPSQSLFNEGDAILNLGRGKKVLDELIRLTGKYPEYKININGHTDNSEIPNERFASNWELSSARATSVLRYFIDQNIDPKRMTATGFADTFPIATNKTERGRALNRRVEFVLEKEN</sequence>
<dbReference type="STRING" id="1266370.NITGR_600016"/>
<dbReference type="InParanoid" id="M1YL92"/>
<evidence type="ECO:0000256" key="5">
    <source>
        <dbReference type="ARBA" id="ARBA00022989"/>
    </source>
</evidence>
<dbReference type="InterPro" id="IPR025713">
    <property type="entry name" value="MotB-like_N_dom"/>
</dbReference>
<feature type="transmembrane region" description="Helical" evidence="9">
    <location>
        <begin position="74"/>
        <end position="96"/>
    </location>
</feature>
<dbReference type="AlphaFoldDB" id="M1YL92"/>
<organism evidence="11 12">
    <name type="scientific">Nitrospina gracilis (strain 3/211)</name>
    <dbReference type="NCBI Taxonomy" id="1266370"/>
    <lineage>
        <taxon>Bacteria</taxon>
        <taxon>Pseudomonadati</taxon>
        <taxon>Nitrospinota/Tectimicrobiota group</taxon>
        <taxon>Nitrospinota</taxon>
        <taxon>Nitrospinia</taxon>
        <taxon>Nitrospinales</taxon>
        <taxon>Nitrospinaceae</taxon>
        <taxon>Nitrospina</taxon>
    </lineage>
</organism>
<dbReference type="InterPro" id="IPR050330">
    <property type="entry name" value="Bact_OuterMem_StrucFunc"/>
</dbReference>
<dbReference type="Pfam" id="PF00691">
    <property type="entry name" value="OmpA"/>
    <property type="match status" value="1"/>
</dbReference>
<evidence type="ECO:0000259" key="10">
    <source>
        <dbReference type="PROSITE" id="PS51123"/>
    </source>
</evidence>
<evidence type="ECO:0000256" key="4">
    <source>
        <dbReference type="ARBA" id="ARBA00022692"/>
    </source>
</evidence>
<dbReference type="RefSeq" id="WP_005009659.1">
    <property type="nucleotide sequence ID" value="NZ_HG422173.1"/>
</dbReference>
<dbReference type="GO" id="GO:0005886">
    <property type="term" value="C:plasma membrane"/>
    <property type="evidence" value="ECO:0007669"/>
    <property type="project" value="UniProtKB-SubCell"/>
</dbReference>
<dbReference type="Proteomes" id="UP000011704">
    <property type="component" value="Unassembled WGS sequence"/>
</dbReference>
<dbReference type="SUPFAM" id="SSF103088">
    <property type="entry name" value="OmpA-like"/>
    <property type="match status" value="1"/>
</dbReference>
<evidence type="ECO:0000256" key="9">
    <source>
        <dbReference type="SAM" id="Phobius"/>
    </source>
</evidence>
<accession>M1YL92</accession>
<dbReference type="Pfam" id="PF13677">
    <property type="entry name" value="MotB_plug"/>
    <property type="match status" value="1"/>
</dbReference>
<name>M1YL92_NITG3</name>
<evidence type="ECO:0000313" key="12">
    <source>
        <dbReference type="Proteomes" id="UP000011704"/>
    </source>
</evidence>
<keyword evidence="6 7" id="KW-0472">Membrane</keyword>
<dbReference type="PANTHER" id="PTHR30329:SF21">
    <property type="entry name" value="LIPOPROTEIN YIAD-RELATED"/>
    <property type="match status" value="1"/>
</dbReference>
<dbReference type="CDD" id="cd07185">
    <property type="entry name" value="OmpA_C-like"/>
    <property type="match status" value="1"/>
</dbReference>
<reference evidence="11 12" key="1">
    <citation type="journal article" date="2013" name="Front. Microbiol.">
        <title>The genome of Nitrospina gracilis illuminates the metabolism and evolution of the major marine nitrite oxidizer.</title>
        <authorList>
            <person name="Luecker S."/>
            <person name="Nowka B."/>
            <person name="Rattei T."/>
            <person name="Spieck E."/>
            <person name="and Daims H."/>
        </authorList>
    </citation>
    <scope>NUCLEOTIDE SEQUENCE [LARGE SCALE GENOMIC DNA]</scope>
    <source>
        <strain evidence="11 12">3/211</strain>
    </source>
</reference>
<evidence type="ECO:0000256" key="7">
    <source>
        <dbReference type="PROSITE-ProRule" id="PRU00473"/>
    </source>
</evidence>
<dbReference type="InterPro" id="IPR006665">
    <property type="entry name" value="OmpA-like"/>
</dbReference>
<keyword evidence="12" id="KW-1185">Reference proteome</keyword>
<dbReference type="HOGENOM" id="CLU_016890_0_1_0"/>
<dbReference type="Gene3D" id="3.30.1330.60">
    <property type="entry name" value="OmpA-like domain"/>
    <property type="match status" value="1"/>
</dbReference>
<dbReference type="PROSITE" id="PS51123">
    <property type="entry name" value="OMPA_2"/>
    <property type="match status" value="1"/>
</dbReference>
<keyword evidence="8" id="KW-0175">Coiled coil</keyword>
<evidence type="ECO:0000256" key="8">
    <source>
        <dbReference type="SAM" id="Coils"/>
    </source>
</evidence>
<evidence type="ECO:0000256" key="6">
    <source>
        <dbReference type="ARBA" id="ARBA00023136"/>
    </source>
</evidence>
<keyword evidence="3" id="KW-1003">Cell membrane</keyword>
<proteinExistence type="inferred from homology"/>